<evidence type="ECO:0000313" key="9">
    <source>
        <dbReference type="EMBL" id="CAA9435765.1"/>
    </source>
</evidence>
<accession>A0A6J4Q721</accession>
<gene>
    <name evidence="9" type="ORF">AVDCRST_MAG22-3653</name>
</gene>
<evidence type="ECO:0000256" key="3">
    <source>
        <dbReference type="ARBA" id="ARBA00022618"/>
    </source>
</evidence>
<feature type="domain" description="POTRA" evidence="8">
    <location>
        <begin position="30"/>
        <end position="97"/>
    </location>
</feature>
<dbReference type="Gene3D" id="3.10.20.310">
    <property type="entry name" value="membrane protein fhac"/>
    <property type="match status" value="1"/>
</dbReference>
<dbReference type="PROSITE" id="PS51779">
    <property type="entry name" value="POTRA"/>
    <property type="match status" value="1"/>
</dbReference>
<organism evidence="9">
    <name type="scientific">uncultured Rubrobacteraceae bacterium</name>
    <dbReference type="NCBI Taxonomy" id="349277"/>
    <lineage>
        <taxon>Bacteria</taxon>
        <taxon>Bacillati</taxon>
        <taxon>Actinomycetota</taxon>
        <taxon>Rubrobacteria</taxon>
        <taxon>Rubrobacterales</taxon>
        <taxon>Rubrobacteraceae</taxon>
        <taxon>environmental samples</taxon>
    </lineage>
</organism>
<evidence type="ECO:0000256" key="1">
    <source>
        <dbReference type="ARBA" id="ARBA00004370"/>
    </source>
</evidence>
<keyword evidence="4" id="KW-0812">Transmembrane</keyword>
<dbReference type="InterPro" id="IPR034746">
    <property type="entry name" value="POTRA"/>
</dbReference>
<name>A0A6J4Q721_9ACTN</name>
<dbReference type="InterPro" id="IPR013685">
    <property type="entry name" value="POTRA_FtsQ_type"/>
</dbReference>
<evidence type="ECO:0000259" key="8">
    <source>
        <dbReference type="PROSITE" id="PS51779"/>
    </source>
</evidence>
<evidence type="ECO:0000256" key="4">
    <source>
        <dbReference type="ARBA" id="ARBA00022692"/>
    </source>
</evidence>
<protein>
    <submittedName>
        <fullName evidence="9">Cell division protein FtsQ</fullName>
    </submittedName>
</protein>
<dbReference type="GO" id="GO:0016020">
    <property type="term" value="C:membrane"/>
    <property type="evidence" value="ECO:0007669"/>
    <property type="project" value="UniProtKB-SubCell"/>
</dbReference>
<evidence type="ECO:0000256" key="5">
    <source>
        <dbReference type="ARBA" id="ARBA00022989"/>
    </source>
</evidence>
<keyword evidence="6" id="KW-0472">Membrane</keyword>
<proteinExistence type="predicted"/>
<keyword evidence="5" id="KW-1133">Transmembrane helix</keyword>
<dbReference type="Pfam" id="PF08478">
    <property type="entry name" value="POTRA_1"/>
    <property type="match status" value="1"/>
</dbReference>
<dbReference type="EMBL" id="CADCUV010000176">
    <property type="protein sequence ID" value="CAA9435765.1"/>
    <property type="molecule type" value="Genomic_DNA"/>
</dbReference>
<keyword evidence="2" id="KW-1003">Cell membrane</keyword>
<evidence type="ECO:0000256" key="7">
    <source>
        <dbReference type="ARBA" id="ARBA00023306"/>
    </source>
</evidence>
<dbReference type="GO" id="GO:0051301">
    <property type="term" value="P:cell division"/>
    <property type="evidence" value="ECO:0007669"/>
    <property type="project" value="UniProtKB-KW"/>
</dbReference>
<comment type="subcellular location">
    <subcellularLocation>
        <location evidence="1">Membrane</location>
    </subcellularLocation>
</comment>
<reference evidence="9" key="1">
    <citation type="submission" date="2020-02" db="EMBL/GenBank/DDBJ databases">
        <authorList>
            <person name="Meier V. D."/>
        </authorList>
    </citation>
    <scope>NUCLEOTIDE SEQUENCE</scope>
    <source>
        <strain evidence="9">AVDCRST_MAG22</strain>
    </source>
</reference>
<evidence type="ECO:0000256" key="6">
    <source>
        <dbReference type="ARBA" id="ARBA00023136"/>
    </source>
</evidence>
<keyword evidence="3 9" id="KW-0132">Cell division</keyword>
<sequence length="224" mass="23961">MTSHLRAVLISLLVALATTAAVVVVAYLSFPVTGIRVEGATMYPESDAWDAVSRHASLLTLNEERLERRVEADPWVESAEVLEDNESGIVTVKVEERRPVLDAEVEGERRTLALDGGELPGLGGMGLARVELDEDQVGDILRVGRVFREGGLQMESVDAAGPGGIVATVEGRRVVFAEEVSEEQVRALGDVTGRWREAAVFDLRSPGRVVVTADAEVGDGTGSL</sequence>
<dbReference type="AlphaFoldDB" id="A0A6J4Q721"/>
<keyword evidence="7" id="KW-0131">Cell cycle</keyword>
<evidence type="ECO:0000256" key="2">
    <source>
        <dbReference type="ARBA" id="ARBA00022475"/>
    </source>
</evidence>